<sequence>MKEKSKPQENPSIITVMAFVVTLLLLIQKDYFTYYKARAVILILILTSFTAILSIEIIIIPFVIASCLFGYLEIVDRILWKSPLFSWMFTVEDFSGTYEGTQENIILKEVERDDENKKIYREYREHLQLKIIIHQTGSDIKANFFYYNTNDGKSSKSEDAQVSVTKTADGCHYILTCLHGDIGILENGGHHETVVLKYIKQGSGYCLEGGYYDNRKFHARGMFIGLKKVSSEVRHPF</sequence>
<comment type="caution">
    <text evidence="2">The sequence shown here is derived from an EMBL/GenBank/DDBJ whole genome shotgun (WGS) entry which is preliminary data.</text>
</comment>
<feature type="transmembrane region" description="Helical" evidence="1">
    <location>
        <begin position="40"/>
        <end position="72"/>
    </location>
</feature>
<protein>
    <submittedName>
        <fullName evidence="2">Uncharacterized protein</fullName>
    </submittedName>
</protein>
<proteinExistence type="predicted"/>
<dbReference type="HOGENOM" id="CLU_1169452_0_0_10"/>
<feature type="transmembrane region" description="Helical" evidence="1">
    <location>
        <begin position="12"/>
        <end position="28"/>
    </location>
</feature>
<keyword evidence="3" id="KW-1185">Reference proteome</keyword>
<gene>
    <name evidence="2" type="ORF">KAOT1_20912</name>
</gene>
<evidence type="ECO:0000256" key="1">
    <source>
        <dbReference type="SAM" id="Phobius"/>
    </source>
</evidence>
<dbReference type="OrthoDB" id="1438528at2"/>
<evidence type="ECO:0000313" key="3">
    <source>
        <dbReference type="Proteomes" id="UP000002945"/>
    </source>
</evidence>
<dbReference type="STRING" id="391587.KAOT1_20912"/>
<keyword evidence="1" id="KW-0472">Membrane</keyword>
<dbReference type="Proteomes" id="UP000002945">
    <property type="component" value="Unassembled WGS sequence"/>
</dbReference>
<organism evidence="2 3">
    <name type="scientific">Kordia algicida OT-1</name>
    <dbReference type="NCBI Taxonomy" id="391587"/>
    <lineage>
        <taxon>Bacteria</taxon>
        <taxon>Pseudomonadati</taxon>
        <taxon>Bacteroidota</taxon>
        <taxon>Flavobacteriia</taxon>
        <taxon>Flavobacteriales</taxon>
        <taxon>Flavobacteriaceae</taxon>
        <taxon>Kordia</taxon>
    </lineage>
</organism>
<dbReference type="RefSeq" id="WP_007096711.1">
    <property type="nucleotide sequence ID" value="NZ_CP142125.1"/>
</dbReference>
<evidence type="ECO:0000313" key="2">
    <source>
        <dbReference type="EMBL" id="EDP97663.1"/>
    </source>
</evidence>
<reference evidence="2 3" key="1">
    <citation type="journal article" date="2011" name="J. Bacteriol.">
        <title>Genome sequence of the algicidal bacterium Kordia algicida OT-1.</title>
        <authorList>
            <person name="Lee H.S."/>
            <person name="Kang S.G."/>
            <person name="Kwon K.K."/>
            <person name="Lee J.H."/>
            <person name="Kim S.J."/>
        </authorList>
    </citation>
    <scope>NUCLEOTIDE SEQUENCE [LARGE SCALE GENOMIC DNA]</scope>
    <source>
        <strain evidence="2 3">OT-1</strain>
    </source>
</reference>
<keyword evidence="1" id="KW-1133">Transmembrane helix</keyword>
<dbReference type="AlphaFoldDB" id="A9DMA6"/>
<accession>A9DMA6</accession>
<dbReference type="EMBL" id="ABIB01000002">
    <property type="protein sequence ID" value="EDP97663.1"/>
    <property type="molecule type" value="Genomic_DNA"/>
</dbReference>
<keyword evidence="1" id="KW-0812">Transmembrane</keyword>
<name>A9DMA6_9FLAO</name>